<evidence type="ECO:0000313" key="2">
    <source>
        <dbReference type="EMBL" id="GFR79886.1"/>
    </source>
</evidence>
<gene>
    <name evidence="2" type="ORF">ElyMa_002298900</name>
</gene>
<proteinExistence type="predicted"/>
<keyword evidence="3" id="KW-1185">Reference proteome</keyword>
<evidence type="ECO:0000313" key="3">
    <source>
        <dbReference type="Proteomes" id="UP000762676"/>
    </source>
</evidence>
<feature type="region of interest" description="Disordered" evidence="1">
    <location>
        <begin position="47"/>
        <end position="106"/>
    </location>
</feature>
<dbReference type="Proteomes" id="UP000762676">
    <property type="component" value="Unassembled WGS sequence"/>
</dbReference>
<organism evidence="2 3">
    <name type="scientific">Elysia marginata</name>
    <dbReference type="NCBI Taxonomy" id="1093978"/>
    <lineage>
        <taxon>Eukaryota</taxon>
        <taxon>Metazoa</taxon>
        <taxon>Spiralia</taxon>
        <taxon>Lophotrochozoa</taxon>
        <taxon>Mollusca</taxon>
        <taxon>Gastropoda</taxon>
        <taxon>Heterobranchia</taxon>
        <taxon>Euthyneura</taxon>
        <taxon>Panpulmonata</taxon>
        <taxon>Sacoglossa</taxon>
        <taxon>Placobranchoidea</taxon>
        <taxon>Plakobranchidae</taxon>
        <taxon>Elysia</taxon>
    </lineage>
</organism>
<dbReference type="EMBL" id="BMAT01004771">
    <property type="protein sequence ID" value="GFR79886.1"/>
    <property type="molecule type" value="Genomic_DNA"/>
</dbReference>
<reference evidence="2 3" key="1">
    <citation type="journal article" date="2021" name="Elife">
        <title>Chloroplast acquisition without the gene transfer in kleptoplastic sea slugs, Plakobranchus ocellatus.</title>
        <authorList>
            <person name="Maeda T."/>
            <person name="Takahashi S."/>
            <person name="Yoshida T."/>
            <person name="Shimamura S."/>
            <person name="Takaki Y."/>
            <person name="Nagai Y."/>
            <person name="Toyoda A."/>
            <person name="Suzuki Y."/>
            <person name="Arimoto A."/>
            <person name="Ishii H."/>
            <person name="Satoh N."/>
            <person name="Nishiyama T."/>
            <person name="Hasebe M."/>
            <person name="Maruyama T."/>
            <person name="Minagawa J."/>
            <person name="Obokata J."/>
            <person name="Shigenobu S."/>
        </authorList>
    </citation>
    <scope>NUCLEOTIDE SEQUENCE [LARGE SCALE GENOMIC DNA]</scope>
</reference>
<feature type="compositionally biased region" description="Basic and acidic residues" evidence="1">
    <location>
        <begin position="48"/>
        <end position="67"/>
    </location>
</feature>
<name>A0AAV4G3T9_9GAST</name>
<sequence length="106" mass="11757">MSQPVFVLTRNLPDGDAITNYDICVAASKSVRRNGISVAQKIGYRAADCSDKKKGGQDEPRNISRPEQEDENGMQEGRKETDNLSPTTDCGLDLKNIHEHAQQRNI</sequence>
<comment type="caution">
    <text evidence="2">The sequence shown here is derived from an EMBL/GenBank/DDBJ whole genome shotgun (WGS) entry which is preliminary data.</text>
</comment>
<evidence type="ECO:0000256" key="1">
    <source>
        <dbReference type="SAM" id="MobiDB-lite"/>
    </source>
</evidence>
<feature type="compositionally biased region" description="Basic and acidic residues" evidence="1">
    <location>
        <begin position="95"/>
        <end position="106"/>
    </location>
</feature>
<protein>
    <submittedName>
        <fullName evidence="2">Uncharacterized protein</fullName>
    </submittedName>
</protein>
<accession>A0AAV4G3T9</accession>
<dbReference type="AlphaFoldDB" id="A0AAV4G3T9"/>